<evidence type="ECO:0000313" key="13">
    <source>
        <dbReference type="Proteomes" id="UP000554520"/>
    </source>
</evidence>
<sequence length="519" mass="55594">MTSTPGSSVANKPVLEMRDISKTFGTIKALSNVSLIVHPGEVHALMGENGAGKSTLMKVLSGAYRADPGGEILIDGVPVITGDPLKAKSSGIAVIYQELSLAANLTVAQNIFLGNEIARFGFIDRAAMADRVQPLLDSLGVSFKSLTKVEQLSLGERQLVEIARALSTDARIIVMDEPTTSLTTRETEKLFGVIAALKAQGIAIIYISHRMEEVYQLADRVSVLRDSAYVGTLARENLSAKALVSMMVGRDISSFYKKAHRPPAAGRPIAMRVRDMSDGRRVHACSFDLYKGEVVGIAGLVGSGRTELARLIFGADKRISGTVELDGEAIAISSPREALNAGVAYLTEDRKALGLFLDMSISDNINMGVLGDDARYGAILDFDRAKRRATAAISNFAIRTHSADINTGSLSGGNQQKVLLARLIETNPRVVILDEPTRGVDVGAKSEIYRLIDDLAQRGIAILVISSELPEIIGIADRVLVMREGRIAGEIAATPDNPIHQEAIMHLSTQANSPEEVNA</sequence>
<organism evidence="12 13">
    <name type="scientific">Phyllobacterium trifolii</name>
    <dbReference type="NCBI Taxonomy" id="300193"/>
    <lineage>
        <taxon>Bacteria</taxon>
        <taxon>Pseudomonadati</taxon>
        <taxon>Pseudomonadota</taxon>
        <taxon>Alphaproteobacteria</taxon>
        <taxon>Hyphomicrobiales</taxon>
        <taxon>Phyllobacteriaceae</taxon>
        <taxon>Phyllobacterium</taxon>
    </lineage>
</organism>
<keyword evidence="8 12" id="KW-0067">ATP-binding</keyword>
<evidence type="ECO:0000256" key="6">
    <source>
        <dbReference type="ARBA" id="ARBA00022737"/>
    </source>
</evidence>
<dbReference type="InterPro" id="IPR017871">
    <property type="entry name" value="ABC_transporter-like_CS"/>
</dbReference>
<keyword evidence="9" id="KW-1278">Translocase</keyword>
<dbReference type="PANTHER" id="PTHR43790:SF3">
    <property type="entry name" value="D-ALLOSE IMPORT ATP-BINDING PROTEIN ALSA-RELATED"/>
    <property type="match status" value="1"/>
</dbReference>
<dbReference type="PANTHER" id="PTHR43790">
    <property type="entry name" value="CARBOHYDRATE TRANSPORT ATP-BINDING PROTEIN MG119-RELATED"/>
    <property type="match status" value="1"/>
</dbReference>
<dbReference type="FunFam" id="3.40.50.300:FF:000127">
    <property type="entry name" value="Ribose import ATP-binding protein RbsA"/>
    <property type="match status" value="1"/>
</dbReference>
<reference evidence="12 13" key="1">
    <citation type="submission" date="2020-08" db="EMBL/GenBank/DDBJ databases">
        <title>Genomic Encyclopedia of Type Strains, Phase III (KMG-III): the genomes of soil and plant-associated and newly described type strains.</title>
        <authorList>
            <person name="Whitman W."/>
        </authorList>
    </citation>
    <scope>NUCLEOTIDE SEQUENCE [LARGE SCALE GENOMIC DNA]</scope>
    <source>
        <strain evidence="12 13">CECT 7015</strain>
    </source>
</reference>
<name>A0A839UH95_9HYPH</name>
<protein>
    <submittedName>
        <fullName evidence="12">Ribose transport system ATP-binding protein</fullName>
    </submittedName>
</protein>
<evidence type="ECO:0000259" key="11">
    <source>
        <dbReference type="PROSITE" id="PS50893"/>
    </source>
</evidence>
<dbReference type="SMART" id="SM00382">
    <property type="entry name" value="AAA"/>
    <property type="match status" value="2"/>
</dbReference>
<evidence type="ECO:0000256" key="9">
    <source>
        <dbReference type="ARBA" id="ARBA00022967"/>
    </source>
</evidence>
<dbReference type="SUPFAM" id="SSF52540">
    <property type="entry name" value="P-loop containing nucleoside triphosphate hydrolases"/>
    <property type="match status" value="2"/>
</dbReference>
<evidence type="ECO:0000256" key="1">
    <source>
        <dbReference type="ARBA" id="ARBA00004202"/>
    </source>
</evidence>
<evidence type="ECO:0000256" key="7">
    <source>
        <dbReference type="ARBA" id="ARBA00022741"/>
    </source>
</evidence>
<dbReference type="Proteomes" id="UP000554520">
    <property type="component" value="Unassembled WGS sequence"/>
</dbReference>
<dbReference type="InterPro" id="IPR050107">
    <property type="entry name" value="ABC_carbohydrate_import_ATPase"/>
</dbReference>
<keyword evidence="10" id="KW-0472">Membrane</keyword>
<dbReference type="GO" id="GO:0016887">
    <property type="term" value="F:ATP hydrolysis activity"/>
    <property type="evidence" value="ECO:0007669"/>
    <property type="project" value="InterPro"/>
</dbReference>
<dbReference type="InterPro" id="IPR003593">
    <property type="entry name" value="AAA+_ATPase"/>
</dbReference>
<proteinExistence type="inferred from homology"/>
<dbReference type="GO" id="GO:0005524">
    <property type="term" value="F:ATP binding"/>
    <property type="evidence" value="ECO:0007669"/>
    <property type="project" value="UniProtKB-KW"/>
</dbReference>
<dbReference type="Gene3D" id="3.40.50.300">
    <property type="entry name" value="P-loop containing nucleotide triphosphate hydrolases"/>
    <property type="match status" value="2"/>
</dbReference>
<evidence type="ECO:0000256" key="10">
    <source>
        <dbReference type="ARBA" id="ARBA00023136"/>
    </source>
</evidence>
<keyword evidence="3" id="KW-0813">Transport</keyword>
<dbReference type="CDD" id="cd03215">
    <property type="entry name" value="ABC_Carb_Monos_II"/>
    <property type="match status" value="1"/>
</dbReference>
<feature type="domain" description="ABC transporter" evidence="11">
    <location>
        <begin position="266"/>
        <end position="507"/>
    </location>
</feature>
<dbReference type="Pfam" id="PF00005">
    <property type="entry name" value="ABC_tran"/>
    <property type="match status" value="2"/>
</dbReference>
<dbReference type="EMBL" id="JACHXN010000017">
    <property type="protein sequence ID" value="MBB3148162.1"/>
    <property type="molecule type" value="Genomic_DNA"/>
</dbReference>
<feature type="domain" description="ABC transporter" evidence="11">
    <location>
        <begin position="15"/>
        <end position="251"/>
    </location>
</feature>
<keyword evidence="6" id="KW-0677">Repeat</keyword>
<dbReference type="AlphaFoldDB" id="A0A839UH95"/>
<dbReference type="InterPro" id="IPR003439">
    <property type="entry name" value="ABC_transporter-like_ATP-bd"/>
</dbReference>
<dbReference type="PROSITE" id="PS50893">
    <property type="entry name" value="ABC_TRANSPORTER_2"/>
    <property type="match status" value="2"/>
</dbReference>
<comment type="similarity">
    <text evidence="2">Belongs to the ABC transporter superfamily.</text>
</comment>
<comment type="caution">
    <text evidence="12">The sequence shown here is derived from an EMBL/GenBank/DDBJ whole genome shotgun (WGS) entry which is preliminary data.</text>
</comment>
<keyword evidence="4" id="KW-1003">Cell membrane</keyword>
<keyword evidence="13" id="KW-1185">Reference proteome</keyword>
<evidence type="ECO:0000256" key="5">
    <source>
        <dbReference type="ARBA" id="ARBA00022597"/>
    </source>
</evidence>
<dbReference type="RefSeq" id="WP_112525350.1">
    <property type="nucleotide sequence ID" value="NZ_JACHXN010000017.1"/>
</dbReference>
<dbReference type="CDD" id="cd03216">
    <property type="entry name" value="ABC_Carb_Monos_I"/>
    <property type="match status" value="1"/>
</dbReference>
<evidence type="ECO:0000256" key="8">
    <source>
        <dbReference type="ARBA" id="ARBA00022840"/>
    </source>
</evidence>
<dbReference type="PROSITE" id="PS00211">
    <property type="entry name" value="ABC_TRANSPORTER_1"/>
    <property type="match status" value="2"/>
</dbReference>
<evidence type="ECO:0000256" key="3">
    <source>
        <dbReference type="ARBA" id="ARBA00022448"/>
    </source>
</evidence>
<comment type="subcellular location">
    <subcellularLocation>
        <location evidence="1">Cell membrane</location>
        <topology evidence="1">Peripheral membrane protein</topology>
    </subcellularLocation>
</comment>
<evidence type="ECO:0000313" key="12">
    <source>
        <dbReference type="EMBL" id="MBB3148162.1"/>
    </source>
</evidence>
<dbReference type="InterPro" id="IPR027417">
    <property type="entry name" value="P-loop_NTPase"/>
</dbReference>
<evidence type="ECO:0000256" key="4">
    <source>
        <dbReference type="ARBA" id="ARBA00022475"/>
    </source>
</evidence>
<gene>
    <name evidence="12" type="ORF">FHS21_004605</name>
</gene>
<evidence type="ECO:0000256" key="2">
    <source>
        <dbReference type="ARBA" id="ARBA00005417"/>
    </source>
</evidence>
<keyword evidence="5" id="KW-0762">Sugar transport</keyword>
<keyword evidence="7" id="KW-0547">Nucleotide-binding</keyword>
<dbReference type="GO" id="GO:0005886">
    <property type="term" value="C:plasma membrane"/>
    <property type="evidence" value="ECO:0007669"/>
    <property type="project" value="UniProtKB-SubCell"/>
</dbReference>
<accession>A0A839UH95</accession>